<comment type="caution">
    <text evidence="1">The sequence shown here is derived from an EMBL/GenBank/DDBJ whole genome shotgun (WGS) entry which is preliminary data.</text>
</comment>
<dbReference type="Proteomes" id="UP001143910">
    <property type="component" value="Unassembled WGS sequence"/>
</dbReference>
<keyword evidence="2" id="KW-1185">Reference proteome</keyword>
<protein>
    <submittedName>
        <fullName evidence="1">Uncharacterized protein</fullName>
    </submittedName>
</protein>
<gene>
    <name evidence="1" type="ORF">NQ176_g5233</name>
</gene>
<proteinExistence type="predicted"/>
<dbReference type="EMBL" id="JANJQO010000641">
    <property type="protein sequence ID" value="KAJ2975945.1"/>
    <property type="molecule type" value="Genomic_DNA"/>
</dbReference>
<name>A0ACC1N9I6_9HYPO</name>
<accession>A0ACC1N9I6</accession>
<evidence type="ECO:0000313" key="2">
    <source>
        <dbReference type="Proteomes" id="UP001143910"/>
    </source>
</evidence>
<reference evidence="1" key="1">
    <citation type="submission" date="2022-08" db="EMBL/GenBank/DDBJ databases">
        <title>Genome Sequence of Lecanicillium fungicola.</title>
        <authorList>
            <person name="Buettner E."/>
        </authorList>
    </citation>
    <scope>NUCLEOTIDE SEQUENCE</scope>
    <source>
        <strain evidence="1">Babe33</strain>
    </source>
</reference>
<sequence length="335" mass="37625">MTTILISLEDHFLSPAVQAWQANESKNGAESDVGIFPVNVFSDEVLRKFQSLGNERLEDMERAGIHLQIVSHGPTRRIPPAEICRQANDELAAAVSRSGGRLRGFAMLPMEEPSAAAAELSRCVEKLGFVGALINNLSDGGFYDDKRYWAVFDKAQQLDVPIYMHPAYPSGAMLDRYCGNFPDGAANAMSAWGWGWHSETALHILRLFASGLFDQYPRLKIIIGHDGEMLPFQLDRIFPISTTWGPRTRSLKAVWDESIWITTSGMFSLTPFKCLLNVSRKDHILFSVDYPFAKCEHGVEFMSEVKRKGILTAEEFEMVAYKNAARLLKIKELEM</sequence>
<organism evidence="1 2">
    <name type="scientific">Zarea fungicola</name>
    <dbReference type="NCBI Taxonomy" id="93591"/>
    <lineage>
        <taxon>Eukaryota</taxon>
        <taxon>Fungi</taxon>
        <taxon>Dikarya</taxon>
        <taxon>Ascomycota</taxon>
        <taxon>Pezizomycotina</taxon>
        <taxon>Sordariomycetes</taxon>
        <taxon>Hypocreomycetidae</taxon>
        <taxon>Hypocreales</taxon>
        <taxon>Cordycipitaceae</taxon>
        <taxon>Zarea</taxon>
    </lineage>
</organism>
<evidence type="ECO:0000313" key="1">
    <source>
        <dbReference type="EMBL" id="KAJ2975945.1"/>
    </source>
</evidence>